<keyword evidence="4" id="KW-0812">Transmembrane</keyword>
<accession>A0AB39XTL7</accession>
<evidence type="ECO:0000256" key="3">
    <source>
        <dbReference type="ARBA" id="ARBA00022475"/>
    </source>
</evidence>
<keyword evidence="2" id="KW-0813">Transport</keyword>
<dbReference type="GO" id="GO:0005886">
    <property type="term" value="C:plasma membrane"/>
    <property type="evidence" value="ECO:0007669"/>
    <property type="project" value="UniProtKB-SubCell"/>
</dbReference>
<keyword evidence="4" id="KW-1133">Transmembrane helix</keyword>
<evidence type="ECO:0000313" key="5">
    <source>
        <dbReference type="EMBL" id="XDV60824.1"/>
    </source>
</evidence>
<dbReference type="PANTHER" id="PTHR30151">
    <property type="entry name" value="ALKANE SULFONATE ABC TRANSPORTER-RELATED, MEMBRANE SUBUNIT"/>
    <property type="match status" value="1"/>
</dbReference>
<dbReference type="AlphaFoldDB" id="A0AB39XTL7"/>
<evidence type="ECO:0000256" key="4">
    <source>
        <dbReference type="SAM" id="Phobius"/>
    </source>
</evidence>
<evidence type="ECO:0000256" key="1">
    <source>
        <dbReference type="ARBA" id="ARBA00004651"/>
    </source>
</evidence>
<dbReference type="PANTHER" id="PTHR30151:SF0">
    <property type="entry name" value="ABC TRANSPORTER PERMEASE PROTEIN MJ0413-RELATED"/>
    <property type="match status" value="1"/>
</dbReference>
<comment type="subcellular location">
    <subcellularLocation>
        <location evidence="1">Cell membrane</location>
        <topology evidence="1">Multi-pass membrane protein</topology>
    </subcellularLocation>
</comment>
<dbReference type="EMBL" id="CP165734">
    <property type="protein sequence ID" value="XDV60824.1"/>
    <property type="molecule type" value="Genomic_DNA"/>
</dbReference>
<keyword evidence="3" id="KW-1003">Cell membrane</keyword>
<feature type="transmembrane region" description="Helical" evidence="4">
    <location>
        <begin position="48"/>
        <end position="70"/>
    </location>
</feature>
<evidence type="ECO:0000256" key="2">
    <source>
        <dbReference type="ARBA" id="ARBA00022448"/>
    </source>
</evidence>
<proteinExistence type="predicted"/>
<sequence length="104" mass="11291">MAAWDAARRLGLIDPVFLPPLSDIIAAGWQLAQTGELYDDVSASLLRALSGFLISVALIVPLGVAVGWYARVGNLVNQFIEICRNTAPLPVLLLESASCRRSRW</sequence>
<organism evidence="5">
    <name type="scientific">Bradyrhizobium sp. LLZ17</name>
    <dbReference type="NCBI Taxonomy" id="3239388"/>
    <lineage>
        <taxon>Bacteria</taxon>
        <taxon>Pseudomonadati</taxon>
        <taxon>Pseudomonadota</taxon>
        <taxon>Alphaproteobacteria</taxon>
        <taxon>Hyphomicrobiales</taxon>
        <taxon>Nitrobacteraceae</taxon>
        <taxon>Bradyrhizobium</taxon>
    </lineage>
</organism>
<protein>
    <submittedName>
        <fullName evidence="5">ABC transporter permease</fullName>
    </submittedName>
</protein>
<name>A0AB39XTL7_9BRAD</name>
<reference evidence="5" key="1">
    <citation type="submission" date="2024-08" db="EMBL/GenBank/DDBJ databases">
        <authorList>
            <person name="Chaddad Z."/>
            <person name="Lamrabet M."/>
            <person name="Bouhnik O."/>
            <person name="Alami S."/>
            <person name="Wipf D."/>
            <person name="Courty P.E."/>
            <person name="Missbah El Idrissi M."/>
        </authorList>
    </citation>
    <scope>NUCLEOTIDE SEQUENCE</scope>
    <source>
        <strain evidence="5">LLZ17</strain>
    </source>
</reference>
<gene>
    <name evidence="5" type="ORF">AB8Z38_16805</name>
</gene>
<keyword evidence="4" id="KW-0472">Membrane</keyword>
<dbReference type="RefSeq" id="WP_369726170.1">
    <property type="nucleotide sequence ID" value="NZ_CP165734.1"/>
</dbReference>